<organism evidence="14 15">
    <name type="scientific">Candidatus Curtissbacteria bacterium RIFOXYA1_FULL_41_14</name>
    <dbReference type="NCBI Taxonomy" id="1797737"/>
    <lineage>
        <taxon>Bacteria</taxon>
        <taxon>Candidatus Curtissiibacteriota</taxon>
    </lineage>
</organism>
<dbReference type="GO" id="GO:0005737">
    <property type="term" value="C:cytoplasm"/>
    <property type="evidence" value="ECO:0007669"/>
    <property type="project" value="UniProtKB-SubCell"/>
</dbReference>
<dbReference type="GO" id="GO:0000049">
    <property type="term" value="F:tRNA binding"/>
    <property type="evidence" value="ECO:0007669"/>
    <property type="project" value="TreeGrafter"/>
</dbReference>
<evidence type="ECO:0000256" key="4">
    <source>
        <dbReference type="ARBA" id="ARBA00022490"/>
    </source>
</evidence>
<dbReference type="Pfam" id="PF01300">
    <property type="entry name" value="Sua5_yciO_yrdC"/>
    <property type="match status" value="1"/>
</dbReference>
<dbReference type="InterPro" id="IPR050156">
    <property type="entry name" value="TC-AMP_synthase_SUA5"/>
</dbReference>
<dbReference type="InterPro" id="IPR006070">
    <property type="entry name" value="Sua5-like_dom"/>
</dbReference>
<comment type="catalytic activity">
    <reaction evidence="11">
        <text>L-threonine + hydrogencarbonate + ATP = L-threonylcarbamoyladenylate + diphosphate + H2O</text>
        <dbReference type="Rhea" id="RHEA:36407"/>
        <dbReference type="ChEBI" id="CHEBI:15377"/>
        <dbReference type="ChEBI" id="CHEBI:17544"/>
        <dbReference type="ChEBI" id="CHEBI:30616"/>
        <dbReference type="ChEBI" id="CHEBI:33019"/>
        <dbReference type="ChEBI" id="CHEBI:57926"/>
        <dbReference type="ChEBI" id="CHEBI:73682"/>
        <dbReference type="EC" id="2.7.7.87"/>
    </reaction>
</comment>
<dbReference type="NCBIfam" id="TIGR00150">
    <property type="entry name" value="T6A_YjeE"/>
    <property type="match status" value="1"/>
</dbReference>
<accession>A0A1F5HC37</accession>
<keyword evidence="7" id="KW-0548">Nucleotidyltransferase</keyword>
<evidence type="ECO:0000256" key="1">
    <source>
        <dbReference type="ARBA" id="ARBA00004496"/>
    </source>
</evidence>
<dbReference type="GO" id="GO:0005524">
    <property type="term" value="F:ATP binding"/>
    <property type="evidence" value="ECO:0007669"/>
    <property type="project" value="UniProtKB-KW"/>
</dbReference>
<keyword evidence="9" id="KW-0067">ATP-binding</keyword>
<keyword evidence="5" id="KW-0808">Transferase</keyword>
<dbReference type="PROSITE" id="PS51163">
    <property type="entry name" value="YRDC"/>
    <property type="match status" value="1"/>
</dbReference>
<comment type="caution">
    <text evidence="14">The sequence shown here is derived from an EMBL/GenBank/DDBJ whole genome shotgun (WGS) entry which is preliminary data.</text>
</comment>
<feature type="region of interest" description="Disordered" evidence="12">
    <location>
        <begin position="142"/>
        <end position="173"/>
    </location>
</feature>
<dbReference type="InterPro" id="IPR003442">
    <property type="entry name" value="T6A_TsaE"/>
</dbReference>
<evidence type="ECO:0000256" key="3">
    <source>
        <dbReference type="ARBA" id="ARBA00012584"/>
    </source>
</evidence>
<dbReference type="NCBIfam" id="TIGR00057">
    <property type="entry name" value="L-threonylcarbamoyladenylate synthase"/>
    <property type="match status" value="1"/>
</dbReference>
<evidence type="ECO:0000256" key="10">
    <source>
        <dbReference type="ARBA" id="ARBA00029774"/>
    </source>
</evidence>
<dbReference type="EMBL" id="MFCA01000025">
    <property type="protein sequence ID" value="OGE01592.1"/>
    <property type="molecule type" value="Genomic_DNA"/>
</dbReference>
<proteinExistence type="inferred from homology"/>
<protein>
    <recommendedName>
        <fullName evidence="10">L-threonylcarbamoyladenylate synthase</fullName>
        <ecNumber evidence="3">2.7.7.87</ecNumber>
    </recommendedName>
    <alternativeName>
        <fullName evidence="10">L-threonylcarbamoyladenylate synthase</fullName>
    </alternativeName>
</protein>
<evidence type="ECO:0000256" key="6">
    <source>
        <dbReference type="ARBA" id="ARBA00022694"/>
    </source>
</evidence>
<comment type="subcellular location">
    <subcellularLocation>
        <location evidence="1">Cytoplasm</location>
    </subcellularLocation>
</comment>
<evidence type="ECO:0000313" key="15">
    <source>
        <dbReference type="Proteomes" id="UP000176751"/>
    </source>
</evidence>
<dbReference type="GO" id="GO:0002949">
    <property type="term" value="P:tRNA threonylcarbamoyladenosine modification"/>
    <property type="evidence" value="ECO:0007669"/>
    <property type="project" value="InterPro"/>
</dbReference>
<keyword evidence="6" id="KW-0819">tRNA processing</keyword>
<keyword evidence="4" id="KW-0963">Cytoplasm</keyword>
<feature type="compositionally biased region" description="Basic and acidic residues" evidence="12">
    <location>
        <begin position="159"/>
        <end position="173"/>
    </location>
</feature>
<dbReference type="SUPFAM" id="SSF55821">
    <property type="entry name" value="YrdC/RibB"/>
    <property type="match status" value="1"/>
</dbReference>
<sequence length="380" mass="42244">METTTISEKQTQKIAQNFAKNLKGGDTVALYGDLGSGKTVFVKGLAKGLGIKRRITSPTFVFVKSYKISKGFFHHVDLYRGEQQEDLATLGLSEIFSKDAIVALEWADRIKKGLPKNRIDVFIEVVNEKTRRITIKDHRTFHSCHSGESSQTRRHQNLKNKDDSGQARLAESKRARMTGSMRILEEAAEVLKAGGVVIFPTDTIYGIGCRHDNRESINRLYRIKGTPKNQPFPILVSNIGQVRKLAKVSVVAEKLIRKYWPGGLTIILRHKPGLRSGQKPDHKPGLSPVKIGFRMPDSKLVLDLVDQVGIPIIGTSANFHGQKAPKSFDKLDPELVKLVDFVIRGKCKEGIESTVVDATSDPPKILRHGAVIINQLTQLT</sequence>
<evidence type="ECO:0000256" key="5">
    <source>
        <dbReference type="ARBA" id="ARBA00022679"/>
    </source>
</evidence>
<gene>
    <name evidence="14" type="ORF">A2196_01760</name>
</gene>
<reference evidence="14 15" key="1">
    <citation type="journal article" date="2016" name="Nat. Commun.">
        <title>Thousands of microbial genomes shed light on interconnected biogeochemical processes in an aquifer system.</title>
        <authorList>
            <person name="Anantharaman K."/>
            <person name="Brown C.T."/>
            <person name="Hug L.A."/>
            <person name="Sharon I."/>
            <person name="Castelle C.J."/>
            <person name="Probst A.J."/>
            <person name="Thomas B.C."/>
            <person name="Singh A."/>
            <person name="Wilkins M.J."/>
            <person name="Karaoz U."/>
            <person name="Brodie E.L."/>
            <person name="Williams K.H."/>
            <person name="Hubbard S.S."/>
            <person name="Banfield J.F."/>
        </authorList>
    </citation>
    <scope>NUCLEOTIDE SEQUENCE [LARGE SCALE GENOMIC DNA]</scope>
</reference>
<dbReference type="PANTHER" id="PTHR17490">
    <property type="entry name" value="SUA5"/>
    <property type="match status" value="1"/>
</dbReference>
<dbReference type="PANTHER" id="PTHR17490:SF16">
    <property type="entry name" value="THREONYLCARBAMOYL-AMP SYNTHASE"/>
    <property type="match status" value="1"/>
</dbReference>
<feature type="domain" description="YrdC-like" evidence="13">
    <location>
        <begin position="181"/>
        <end position="371"/>
    </location>
</feature>
<evidence type="ECO:0000256" key="2">
    <source>
        <dbReference type="ARBA" id="ARBA00007663"/>
    </source>
</evidence>
<dbReference type="AlphaFoldDB" id="A0A1F5HC37"/>
<dbReference type="InterPro" id="IPR017945">
    <property type="entry name" value="DHBP_synth_RibB-like_a/b_dom"/>
</dbReference>
<dbReference type="InterPro" id="IPR027417">
    <property type="entry name" value="P-loop_NTPase"/>
</dbReference>
<evidence type="ECO:0000256" key="9">
    <source>
        <dbReference type="ARBA" id="ARBA00022840"/>
    </source>
</evidence>
<evidence type="ECO:0000256" key="7">
    <source>
        <dbReference type="ARBA" id="ARBA00022695"/>
    </source>
</evidence>
<evidence type="ECO:0000313" key="14">
    <source>
        <dbReference type="EMBL" id="OGE01592.1"/>
    </source>
</evidence>
<evidence type="ECO:0000256" key="12">
    <source>
        <dbReference type="SAM" id="MobiDB-lite"/>
    </source>
</evidence>
<dbReference type="Pfam" id="PF02367">
    <property type="entry name" value="TsaE"/>
    <property type="match status" value="1"/>
</dbReference>
<dbReference type="GO" id="GO:0003725">
    <property type="term" value="F:double-stranded RNA binding"/>
    <property type="evidence" value="ECO:0007669"/>
    <property type="project" value="InterPro"/>
</dbReference>
<name>A0A1F5HC37_9BACT</name>
<evidence type="ECO:0000256" key="8">
    <source>
        <dbReference type="ARBA" id="ARBA00022741"/>
    </source>
</evidence>
<dbReference type="Proteomes" id="UP000176751">
    <property type="component" value="Unassembled WGS sequence"/>
</dbReference>
<dbReference type="SUPFAM" id="SSF52540">
    <property type="entry name" value="P-loop containing nucleoside triphosphate hydrolases"/>
    <property type="match status" value="1"/>
</dbReference>
<dbReference type="GO" id="GO:0006450">
    <property type="term" value="P:regulation of translational fidelity"/>
    <property type="evidence" value="ECO:0007669"/>
    <property type="project" value="TreeGrafter"/>
</dbReference>
<dbReference type="GO" id="GO:0061710">
    <property type="term" value="F:L-threonylcarbamoyladenylate synthase"/>
    <property type="evidence" value="ECO:0007669"/>
    <property type="project" value="UniProtKB-EC"/>
</dbReference>
<evidence type="ECO:0000256" key="11">
    <source>
        <dbReference type="ARBA" id="ARBA00048366"/>
    </source>
</evidence>
<dbReference type="Gene3D" id="3.40.50.300">
    <property type="entry name" value="P-loop containing nucleotide triphosphate hydrolases"/>
    <property type="match status" value="1"/>
</dbReference>
<dbReference type="STRING" id="1797737.A2196_01760"/>
<keyword evidence="8" id="KW-0547">Nucleotide-binding</keyword>
<dbReference type="Gene3D" id="3.90.870.10">
    <property type="entry name" value="DHBP synthase"/>
    <property type="match status" value="1"/>
</dbReference>
<comment type="similarity">
    <text evidence="2">Belongs to the SUA5 family.</text>
</comment>
<dbReference type="EC" id="2.7.7.87" evidence="3"/>
<evidence type="ECO:0000259" key="13">
    <source>
        <dbReference type="PROSITE" id="PS51163"/>
    </source>
</evidence>